<keyword evidence="2" id="KW-1185">Reference proteome</keyword>
<sequence length="86" mass="9955">MEQLILEVTARHIKDTKIIRSCQHGFTKIKSCLTNMVSFYSGVVDERTAVDIVYLNFRNTSDNASHEIHVEKLLMCGPDEQTVWWI</sequence>
<dbReference type="OrthoDB" id="10063195at2759"/>
<evidence type="ECO:0000313" key="1">
    <source>
        <dbReference type="EMBL" id="PKU47305.1"/>
    </source>
</evidence>
<proteinExistence type="predicted"/>
<organism evidence="1 2">
    <name type="scientific">Limosa lapponica baueri</name>
    <dbReference type="NCBI Taxonomy" id="1758121"/>
    <lineage>
        <taxon>Eukaryota</taxon>
        <taxon>Metazoa</taxon>
        <taxon>Chordata</taxon>
        <taxon>Craniata</taxon>
        <taxon>Vertebrata</taxon>
        <taxon>Euteleostomi</taxon>
        <taxon>Archelosauria</taxon>
        <taxon>Archosauria</taxon>
        <taxon>Dinosauria</taxon>
        <taxon>Saurischia</taxon>
        <taxon>Theropoda</taxon>
        <taxon>Coelurosauria</taxon>
        <taxon>Aves</taxon>
        <taxon>Neognathae</taxon>
        <taxon>Neoaves</taxon>
        <taxon>Charadriiformes</taxon>
        <taxon>Scolopacidae</taxon>
        <taxon>Limosa</taxon>
    </lineage>
</organism>
<protein>
    <recommendedName>
        <fullName evidence="3">Rna-directed dna polymerase from mobile element jockey-like</fullName>
    </recommendedName>
</protein>
<dbReference type="Proteomes" id="UP000233556">
    <property type="component" value="Unassembled WGS sequence"/>
</dbReference>
<name>A0A2I0UMN7_LIMLA</name>
<dbReference type="AlphaFoldDB" id="A0A2I0UMN7"/>
<reference evidence="2" key="1">
    <citation type="submission" date="2017-11" db="EMBL/GenBank/DDBJ databases">
        <authorList>
            <person name="Lima N.C."/>
            <person name="Parody-Merino A.M."/>
            <person name="Battley P.F."/>
            <person name="Fidler A.E."/>
            <person name="Prosdocimi F."/>
        </authorList>
    </citation>
    <scope>NUCLEOTIDE SEQUENCE [LARGE SCALE GENOMIC DNA]</scope>
</reference>
<dbReference type="EMBL" id="KZ505682">
    <property type="protein sequence ID" value="PKU47305.1"/>
    <property type="molecule type" value="Genomic_DNA"/>
</dbReference>
<evidence type="ECO:0008006" key="3">
    <source>
        <dbReference type="Google" id="ProtNLM"/>
    </source>
</evidence>
<reference evidence="2" key="2">
    <citation type="submission" date="2017-12" db="EMBL/GenBank/DDBJ databases">
        <title>Genome sequence of the Bar-tailed Godwit (Limosa lapponica baueri).</title>
        <authorList>
            <person name="Lima N.C.B."/>
            <person name="Parody-Merino A.M."/>
            <person name="Battley P.F."/>
            <person name="Fidler A.E."/>
            <person name="Prosdocimi F."/>
        </authorList>
    </citation>
    <scope>NUCLEOTIDE SEQUENCE [LARGE SCALE GENOMIC DNA]</scope>
</reference>
<accession>A0A2I0UMN7</accession>
<evidence type="ECO:0000313" key="2">
    <source>
        <dbReference type="Proteomes" id="UP000233556"/>
    </source>
</evidence>
<dbReference type="PANTHER" id="PTHR33332">
    <property type="entry name" value="REVERSE TRANSCRIPTASE DOMAIN-CONTAINING PROTEIN"/>
    <property type="match status" value="1"/>
</dbReference>
<gene>
    <name evidence="1" type="ORF">llap_2404</name>
</gene>